<dbReference type="GO" id="GO:0010038">
    <property type="term" value="P:response to metal ion"/>
    <property type="evidence" value="ECO:0007669"/>
    <property type="project" value="InterPro"/>
</dbReference>
<evidence type="ECO:0000256" key="1">
    <source>
        <dbReference type="ARBA" id="ARBA00012468"/>
    </source>
</evidence>
<keyword evidence="7" id="KW-1185">Reference proteome</keyword>
<organism evidence="7">
    <name type="scientific">Perkinsus marinus (strain ATCC 50983 / TXsc)</name>
    <dbReference type="NCBI Taxonomy" id="423536"/>
    <lineage>
        <taxon>Eukaryota</taxon>
        <taxon>Sar</taxon>
        <taxon>Alveolata</taxon>
        <taxon>Perkinsozoa</taxon>
        <taxon>Perkinsea</taxon>
        <taxon>Perkinsida</taxon>
        <taxon>Perkinsidae</taxon>
        <taxon>Perkinsus</taxon>
    </lineage>
</organism>
<keyword evidence="3" id="KW-0808">Transferase</keyword>
<dbReference type="FunFam" id="3.90.70.30:FF:000001">
    <property type="entry name" value="Glutathione gamma-glutamylcysteinyltransferase 1"/>
    <property type="match status" value="1"/>
</dbReference>
<dbReference type="SUPFAM" id="SSF54001">
    <property type="entry name" value="Cysteine proteinases"/>
    <property type="match status" value="1"/>
</dbReference>
<dbReference type="GO" id="GO:0016756">
    <property type="term" value="F:glutathione gamma-glutamylcysteinyltransferase activity"/>
    <property type="evidence" value="ECO:0007669"/>
    <property type="project" value="UniProtKB-EC"/>
</dbReference>
<dbReference type="PROSITE" id="PS51443">
    <property type="entry name" value="PCS"/>
    <property type="match status" value="1"/>
</dbReference>
<dbReference type="PANTHER" id="PTHR33447">
    <property type="entry name" value="GLUTATHIONE GAMMA-GLUTAMYLCYSTEINYLTRANSFERASE"/>
    <property type="match status" value="1"/>
</dbReference>
<dbReference type="GO" id="GO:0046938">
    <property type="term" value="P:phytochelatin biosynthetic process"/>
    <property type="evidence" value="ECO:0007669"/>
    <property type="project" value="InterPro"/>
</dbReference>
<keyword evidence="4" id="KW-0479">Metal-binding</keyword>
<evidence type="ECO:0000256" key="4">
    <source>
        <dbReference type="ARBA" id="ARBA00022723"/>
    </source>
</evidence>
<dbReference type="OrthoDB" id="448954at2759"/>
<evidence type="ECO:0000313" key="6">
    <source>
        <dbReference type="EMBL" id="EER08609.1"/>
    </source>
</evidence>
<reference evidence="6 7" key="1">
    <citation type="submission" date="2008-07" db="EMBL/GenBank/DDBJ databases">
        <authorList>
            <person name="El-Sayed N."/>
            <person name="Caler E."/>
            <person name="Inman J."/>
            <person name="Amedeo P."/>
            <person name="Hass B."/>
            <person name="Wortman J."/>
        </authorList>
    </citation>
    <scope>NUCLEOTIDE SEQUENCE [LARGE SCALE GENOMIC DNA]</scope>
    <source>
        <strain evidence="7">ATCC 50983 / TXsc</strain>
    </source>
</reference>
<dbReference type="GO" id="GO:0046872">
    <property type="term" value="F:metal ion binding"/>
    <property type="evidence" value="ECO:0007669"/>
    <property type="project" value="UniProtKB-KW"/>
</dbReference>
<dbReference type="AlphaFoldDB" id="C5L3N0"/>
<dbReference type="InterPro" id="IPR040409">
    <property type="entry name" value="PCS-like"/>
</dbReference>
<dbReference type="Pfam" id="PF05023">
    <property type="entry name" value="Phytochelatin"/>
    <property type="match status" value="1"/>
</dbReference>
<dbReference type="GeneID" id="9042448"/>
<dbReference type="InterPro" id="IPR038156">
    <property type="entry name" value="PCS_N_sf"/>
</dbReference>
<evidence type="ECO:0000256" key="2">
    <source>
        <dbReference type="ARBA" id="ARBA00022539"/>
    </source>
</evidence>
<protein>
    <recommendedName>
        <fullName evidence="1">glutathione gamma-glutamylcysteinyltransferase</fullName>
        <ecNumber evidence="1">2.3.2.15</ecNumber>
    </recommendedName>
</protein>
<feature type="domain" description="Peptidase C83" evidence="5">
    <location>
        <begin position="7"/>
        <end position="257"/>
    </location>
</feature>
<gene>
    <name evidence="6" type="ORF">Pmar_PMAR017664</name>
</gene>
<dbReference type="EC" id="2.3.2.15" evidence="1"/>
<evidence type="ECO:0000313" key="7">
    <source>
        <dbReference type="Proteomes" id="UP000007800"/>
    </source>
</evidence>
<dbReference type="MEROPS" id="C83.003"/>
<dbReference type="Proteomes" id="UP000007800">
    <property type="component" value="Unassembled WGS sequence"/>
</dbReference>
<proteinExistence type="predicted"/>
<accession>C5L3N0</accession>
<dbReference type="Gene3D" id="3.90.70.30">
    <property type="entry name" value="Phytochelatin synthase, N-terminal domain"/>
    <property type="match status" value="1"/>
</dbReference>
<sequence length="508" mass="55690">MPPATAIPQGVFYQKTLPDDEPTVCSEEGRRRLSEAMADGHAYPFLPLMCQFKTQDQPAYCGLTTLIMALNTLGIDPWRTWKGVWRWYDEHHLGACCINLEEVASEGISIDTFACLARCNGLGAQVYRPPVVENSSECSTTAAEVNADDADEQFLQGFRDTVESWTSDGRLLPSCGGLEKVLVVSYDRAAVGQAGNGHFSPIGAYHAATDSVLVLDVARFKYPPHWMSLQRLVKAMYPLDKATGYPRGYIMLVRMRPGSLPPEAGPKLLALASIPSSATISLTDEFRNEMQRQSTMVDLPSRQPTMSSGEFLIQLFRCFLRAVAKLDSPIMRGVFHAVAEQRRLVDTISKYWNTQGGFEGESNSNEKASIVTATLNAFVEENSHAPVAGRLPPMFGPSRDRADWMDEKAIAAVWTGVFFCLPAELLTISGDEGSKEPSACQATGTELLVPSKLFLDLTEGCEDFGLIRAFISTLRSKCCPADGEMTAHLRGVCQCRKSKLGLGCFTAH</sequence>
<name>C5L3N0_PERM5</name>
<dbReference type="InterPro" id="IPR007719">
    <property type="entry name" value="PCS_N"/>
</dbReference>
<dbReference type="EMBL" id="GG678922">
    <property type="protein sequence ID" value="EER08609.1"/>
    <property type="molecule type" value="Genomic_DNA"/>
</dbReference>
<dbReference type="InParanoid" id="C5L3N0"/>
<dbReference type="InterPro" id="IPR038765">
    <property type="entry name" value="Papain-like_cys_pep_sf"/>
</dbReference>
<dbReference type="RefSeq" id="XP_002776793.1">
    <property type="nucleotide sequence ID" value="XM_002776747.1"/>
</dbReference>
<evidence type="ECO:0000256" key="3">
    <source>
        <dbReference type="ARBA" id="ARBA00022679"/>
    </source>
</evidence>
<dbReference type="OMA" id="DTINAYW"/>
<evidence type="ECO:0000259" key="5">
    <source>
        <dbReference type="PROSITE" id="PS51443"/>
    </source>
</evidence>
<keyword evidence="2" id="KW-0104">Cadmium</keyword>